<reference evidence="1 2" key="1">
    <citation type="journal article" date="2022" name="Plant J.">
        <title>Chromosome-level genome of Camellia lanceoleosa provides a valuable resource for understanding genome evolution and self-incompatibility.</title>
        <authorList>
            <person name="Gong W."/>
            <person name="Xiao S."/>
            <person name="Wang L."/>
            <person name="Liao Z."/>
            <person name="Chang Y."/>
            <person name="Mo W."/>
            <person name="Hu G."/>
            <person name="Li W."/>
            <person name="Zhao G."/>
            <person name="Zhu H."/>
            <person name="Hu X."/>
            <person name="Ji K."/>
            <person name="Xiang X."/>
            <person name="Song Q."/>
            <person name="Yuan D."/>
            <person name="Jin S."/>
            <person name="Zhang L."/>
        </authorList>
    </citation>
    <scope>NUCLEOTIDE SEQUENCE [LARGE SCALE GENOMIC DNA]</scope>
    <source>
        <strain evidence="1">SQ_2022a</strain>
    </source>
</reference>
<comment type="caution">
    <text evidence="1">The sequence shown here is derived from an EMBL/GenBank/DDBJ whole genome shotgun (WGS) entry which is preliminary data.</text>
</comment>
<sequence>MFKNDSVIALANNCLHLRSLGLYYCQNITDRAMYSLAHGESEEQVRNVGIREEQYIEEGLVNLNIDDCDPYSANAQCM</sequence>
<evidence type="ECO:0000313" key="1">
    <source>
        <dbReference type="EMBL" id="KAI7990782.1"/>
    </source>
</evidence>
<protein>
    <submittedName>
        <fullName evidence="1">F-box protein SKP2B</fullName>
    </submittedName>
</protein>
<keyword evidence="2" id="KW-1185">Reference proteome</keyword>
<gene>
    <name evidence="1" type="ORF">LOK49_LG12G00445</name>
</gene>
<name>A0ACC0FRP6_9ERIC</name>
<dbReference type="Proteomes" id="UP001060215">
    <property type="component" value="Chromosome 13"/>
</dbReference>
<dbReference type="EMBL" id="CM045770">
    <property type="protein sequence ID" value="KAI7990782.1"/>
    <property type="molecule type" value="Genomic_DNA"/>
</dbReference>
<evidence type="ECO:0000313" key="2">
    <source>
        <dbReference type="Proteomes" id="UP001060215"/>
    </source>
</evidence>
<proteinExistence type="predicted"/>
<accession>A0ACC0FRP6</accession>
<organism evidence="1 2">
    <name type="scientific">Camellia lanceoleosa</name>
    <dbReference type="NCBI Taxonomy" id="1840588"/>
    <lineage>
        <taxon>Eukaryota</taxon>
        <taxon>Viridiplantae</taxon>
        <taxon>Streptophyta</taxon>
        <taxon>Embryophyta</taxon>
        <taxon>Tracheophyta</taxon>
        <taxon>Spermatophyta</taxon>
        <taxon>Magnoliopsida</taxon>
        <taxon>eudicotyledons</taxon>
        <taxon>Gunneridae</taxon>
        <taxon>Pentapetalae</taxon>
        <taxon>asterids</taxon>
        <taxon>Ericales</taxon>
        <taxon>Theaceae</taxon>
        <taxon>Camellia</taxon>
    </lineage>
</organism>